<keyword evidence="10" id="KW-1185">Reference proteome</keyword>
<feature type="transmembrane region" description="Helical" evidence="7">
    <location>
        <begin position="20"/>
        <end position="40"/>
    </location>
</feature>
<evidence type="ECO:0000256" key="7">
    <source>
        <dbReference type="SAM" id="Phobius"/>
    </source>
</evidence>
<name>A0A8H6CC82_9LECA</name>
<dbReference type="GeneID" id="59330910"/>
<dbReference type="AlphaFoldDB" id="A0A8H6CC82"/>
<accession>A0A8H6CC82</accession>
<protein>
    <recommendedName>
        <fullName evidence="8">Rhodopsin domain-containing protein</fullName>
    </recommendedName>
</protein>
<feature type="compositionally biased region" description="Polar residues" evidence="6">
    <location>
        <begin position="295"/>
        <end position="307"/>
    </location>
</feature>
<reference evidence="9 10" key="1">
    <citation type="journal article" date="2020" name="Genomics">
        <title>Complete, high-quality genomes from long-read metagenomic sequencing of two wolf lichen thalli reveals enigmatic genome architecture.</title>
        <authorList>
            <person name="McKenzie S.K."/>
            <person name="Walston R.F."/>
            <person name="Allen J.L."/>
        </authorList>
    </citation>
    <scope>NUCLEOTIDE SEQUENCE [LARGE SCALE GENOMIC DNA]</scope>
    <source>
        <strain evidence="9">WasteWater1</strain>
    </source>
</reference>
<comment type="subcellular location">
    <subcellularLocation>
        <location evidence="1">Membrane</location>
        <topology evidence="1">Multi-pass membrane protein</topology>
    </subcellularLocation>
</comment>
<feature type="transmembrane region" description="Helical" evidence="7">
    <location>
        <begin position="52"/>
        <end position="72"/>
    </location>
</feature>
<dbReference type="GO" id="GO:0016020">
    <property type="term" value="C:membrane"/>
    <property type="evidence" value="ECO:0007669"/>
    <property type="project" value="UniProtKB-SubCell"/>
</dbReference>
<dbReference type="Proteomes" id="UP000593566">
    <property type="component" value="Unassembled WGS sequence"/>
</dbReference>
<feature type="domain" description="Rhodopsin" evidence="8">
    <location>
        <begin position="36"/>
        <end position="277"/>
    </location>
</feature>
<evidence type="ECO:0000256" key="2">
    <source>
        <dbReference type="ARBA" id="ARBA00022692"/>
    </source>
</evidence>
<dbReference type="EMBL" id="JACCJB010000015">
    <property type="protein sequence ID" value="KAF6220817.1"/>
    <property type="molecule type" value="Genomic_DNA"/>
</dbReference>
<comment type="caution">
    <text evidence="9">The sequence shown here is derived from an EMBL/GenBank/DDBJ whole genome shotgun (WGS) entry which is preliminary data.</text>
</comment>
<keyword evidence="3 7" id="KW-1133">Transmembrane helix</keyword>
<feature type="transmembrane region" description="Helical" evidence="7">
    <location>
        <begin position="132"/>
        <end position="154"/>
    </location>
</feature>
<evidence type="ECO:0000313" key="10">
    <source>
        <dbReference type="Proteomes" id="UP000593566"/>
    </source>
</evidence>
<dbReference type="PANTHER" id="PTHR33048:SF47">
    <property type="entry name" value="INTEGRAL MEMBRANE PROTEIN-RELATED"/>
    <property type="match status" value="1"/>
</dbReference>
<proteinExistence type="inferred from homology"/>
<evidence type="ECO:0000256" key="5">
    <source>
        <dbReference type="ARBA" id="ARBA00038359"/>
    </source>
</evidence>
<comment type="similarity">
    <text evidence="5">Belongs to the SAT4 family.</text>
</comment>
<evidence type="ECO:0000256" key="3">
    <source>
        <dbReference type="ARBA" id="ARBA00022989"/>
    </source>
</evidence>
<dbReference type="Pfam" id="PF20684">
    <property type="entry name" value="Fung_rhodopsin"/>
    <property type="match status" value="1"/>
</dbReference>
<feature type="transmembrane region" description="Helical" evidence="7">
    <location>
        <begin position="99"/>
        <end position="120"/>
    </location>
</feature>
<dbReference type="PANTHER" id="PTHR33048">
    <property type="entry name" value="PTH11-LIKE INTEGRAL MEMBRANE PROTEIN (AFU_ORTHOLOGUE AFUA_5G11245)"/>
    <property type="match status" value="1"/>
</dbReference>
<feature type="transmembrane region" description="Helical" evidence="7">
    <location>
        <begin position="213"/>
        <end position="233"/>
    </location>
</feature>
<feature type="region of interest" description="Disordered" evidence="6">
    <location>
        <begin position="286"/>
        <end position="307"/>
    </location>
</feature>
<sequence>MADTPPPGIDLNADQGPRLVGSMITLIVLPTLFVIARLVSRKVARAGYWWDDFFVVLACALCYIQCICVLISERRNDFGKHIYGLKDPADNTVEFLKILYIYLIGYFSATSVVKLAILAFYRRIFPVQQLKLLLFIAVGIVLCYFLGSLLTAIFQCQPIHHFWERAGPGKCANGDLVQIVPGAINCVIDFFIIMLPIPLLWRLRTTASQKGVLTGIFVCAGFVCIISIIRLVVLSRLAAVDVTSQPGNYVDSAIWSAAEPSMGVISACIPSLRPLISLLARGTTRGVGVSKTPRSKPSAQDTTSSVASRIAWRSPRVGPEDCREGYFERLEDPSEAVSPGGARPGFFRHEANVRGGKVVGRGREDEISLEEMNVPAGGIRVKDEVVVTSSDWLEYKDKVF</sequence>
<evidence type="ECO:0000313" key="9">
    <source>
        <dbReference type="EMBL" id="KAF6220817.1"/>
    </source>
</evidence>
<gene>
    <name evidence="9" type="ORF">HO133_002497</name>
</gene>
<evidence type="ECO:0000256" key="1">
    <source>
        <dbReference type="ARBA" id="ARBA00004141"/>
    </source>
</evidence>
<dbReference type="InterPro" id="IPR052337">
    <property type="entry name" value="SAT4-like"/>
</dbReference>
<dbReference type="InterPro" id="IPR049326">
    <property type="entry name" value="Rhodopsin_dom_fungi"/>
</dbReference>
<keyword evidence="2 7" id="KW-0812">Transmembrane</keyword>
<evidence type="ECO:0000259" key="8">
    <source>
        <dbReference type="Pfam" id="PF20684"/>
    </source>
</evidence>
<organism evidence="9 10">
    <name type="scientific">Letharia lupina</name>
    <dbReference type="NCBI Taxonomy" id="560253"/>
    <lineage>
        <taxon>Eukaryota</taxon>
        <taxon>Fungi</taxon>
        <taxon>Dikarya</taxon>
        <taxon>Ascomycota</taxon>
        <taxon>Pezizomycotina</taxon>
        <taxon>Lecanoromycetes</taxon>
        <taxon>OSLEUM clade</taxon>
        <taxon>Lecanoromycetidae</taxon>
        <taxon>Lecanorales</taxon>
        <taxon>Lecanorineae</taxon>
        <taxon>Parmeliaceae</taxon>
        <taxon>Letharia</taxon>
    </lineage>
</organism>
<feature type="transmembrane region" description="Helical" evidence="7">
    <location>
        <begin position="182"/>
        <end position="201"/>
    </location>
</feature>
<keyword evidence="4 7" id="KW-0472">Membrane</keyword>
<dbReference type="RefSeq" id="XP_037150252.1">
    <property type="nucleotide sequence ID" value="XM_037293423.1"/>
</dbReference>
<evidence type="ECO:0000256" key="6">
    <source>
        <dbReference type="SAM" id="MobiDB-lite"/>
    </source>
</evidence>
<evidence type="ECO:0000256" key="4">
    <source>
        <dbReference type="ARBA" id="ARBA00023136"/>
    </source>
</evidence>